<protein>
    <submittedName>
        <fullName evidence="3">DUF475 domain-containing protein</fullName>
    </submittedName>
    <submittedName>
        <fullName evidence="2">Integral membrane protein</fullName>
    </submittedName>
</protein>
<reference evidence="2 4" key="1">
    <citation type="journal article" date="2011" name="Stand. Genomic Sci.">
        <title>Draft genome sequence of Caminibacter mediatlanticus strain TB-2, an epsilonproteobacterium isolated from a deep-sea hydrothermal vent.</title>
        <authorList>
            <person name="Giovannelli D."/>
            <person name="Ferriera S."/>
            <person name="Johnson J."/>
            <person name="Kravitz S."/>
            <person name="Perez-Rodriguez I."/>
            <person name="Ricci J."/>
            <person name="O'Brien C."/>
            <person name="Voordeckers J.W."/>
            <person name="Bini E."/>
            <person name="Vetriani C."/>
        </authorList>
    </citation>
    <scope>NUCLEOTIDE SEQUENCE [LARGE SCALE GENOMIC DNA]</scope>
    <source>
        <strain evidence="2 4">TB-2</strain>
    </source>
</reference>
<feature type="transmembrane region" description="Helical" evidence="1">
    <location>
        <begin position="116"/>
        <end position="134"/>
    </location>
</feature>
<dbReference type="InterPro" id="IPR007427">
    <property type="entry name" value="DUF475"/>
</dbReference>
<feature type="transmembrane region" description="Helical" evidence="1">
    <location>
        <begin position="6"/>
        <end position="36"/>
    </location>
</feature>
<reference evidence="3 5" key="2">
    <citation type="submission" date="2019-05" db="EMBL/GenBank/DDBJ databases">
        <title>A comparative analysis of the Nautiliaceae.</title>
        <authorList>
            <person name="Grosche A."/>
            <person name="Smedile F."/>
            <person name="Vetriani C."/>
        </authorList>
    </citation>
    <scope>NUCLEOTIDE SEQUENCE [LARGE SCALE GENOMIC DNA]</scope>
    <source>
        <strain evidence="3 5">TB-2</strain>
    </source>
</reference>
<keyword evidence="1" id="KW-0472">Membrane</keyword>
<gene>
    <name evidence="2" type="ORF">CMTB2_03928</name>
    <name evidence="3" type="ORF">FE773_08745</name>
</gene>
<feature type="transmembrane region" description="Helical" evidence="1">
    <location>
        <begin position="297"/>
        <end position="315"/>
    </location>
</feature>
<keyword evidence="1" id="KW-0812">Transmembrane</keyword>
<dbReference type="Proteomes" id="UP000003288">
    <property type="component" value="Unassembled WGS sequence"/>
</dbReference>
<dbReference type="AlphaFoldDB" id="A0AAI9F3B6"/>
<dbReference type="Pfam" id="PF04332">
    <property type="entry name" value="DUF475"/>
    <property type="match status" value="1"/>
</dbReference>
<feature type="transmembrane region" description="Helical" evidence="1">
    <location>
        <begin position="63"/>
        <end position="96"/>
    </location>
</feature>
<keyword evidence="5" id="KW-1185">Reference proteome</keyword>
<proteinExistence type="predicted"/>
<dbReference type="EMBL" id="ABCJ01000001">
    <property type="protein sequence ID" value="EDM24635.1"/>
    <property type="molecule type" value="Genomic_DNA"/>
</dbReference>
<dbReference type="PANTHER" id="PTHR30238">
    <property type="entry name" value="MEMBRANE BOUND PREDICTED REDOX MODULATOR"/>
    <property type="match status" value="1"/>
</dbReference>
<evidence type="ECO:0000256" key="1">
    <source>
        <dbReference type="SAM" id="Phobius"/>
    </source>
</evidence>
<feature type="transmembrane region" description="Helical" evidence="1">
    <location>
        <begin position="237"/>
        <end position="257"/>
    </location>
</feature>
<evidence type="ECO:0000313" key="3">
    <source>
        <dbReference type="EMBL" id="QCT95276.1"/>
    </source>
</evidence>
<evidence type="ECO:0000313" key="2">
    <source>
        <dbReference type="EMBL" id="EDM24635.1"/>
    </source>
</evidence>
<name>A0AAI9F3B6_9BACT</name>
<sequence>MRYFYFSFFIGIVGILLAFFIGGLSAIYITSILALLEISLSFDNAVVNAKILKNMDKVWQRRFLTWGILIAVFGMRFVFPILIVSVAANIGIIKTINLALFDPQKYHEVLVNVEKLIYAFGGAFLWMVFSDFLFEEKEVRWIKPIEKTAEKFGRVNNISLIVAMIIGLIVIYDSKDYKIAIAYFLGILIYSILHGINSALSTEGAKSGLMGFLYLEVLDASFSFDGVIGAFAITSNILIIMLGLGIGAMFVRSLTIWMVERGVLDEYKYLEHGAHYAIGILAVIMLLKIFFHISEEITGTLGLLLLIIAFLHSKYEKSKQS</sequence>
<dbReference type="Proteomes" id="UP000306825">
    <property type="component" value="Chromosome"/>
</dbReference>
<feature type="transmembrane region" description="Helical" evidence="1">
    <location>
        <begin position="155"/>
        <end position="174"/>
    </location>
</feature>
<dbReference type="RefSeq" id="WP_007473747.1">
    <property type="nucleotide sequence ID" value="NZ_ABCJ01000001.1"/>
</dbReference>
<evidence type="ECO:0000313" key="4">
    <source>
        <dbReference type="Proteomes" id="UP000003288"/>
    </source>
</evidence>
<feature type="transmembrane region" description="Helical" evidence="1">
    <location>
        <begin position="180"/>
        <end position="200"/>
    </location>
</feature>
<feature type="transmembrane region" description="Helical" evidence="1">
    <location>
        <begin position="269"/>
        <end position="291"/>
    </location>
</feature>
<keyword evidence="1" id="KW-1133">Transmembrane helix</keyword>
<dbReference type="EMBL" id="CP040463">
    <property type="protein sequence ID" value="QCT95276.1"/>
    <property type="molecule type" value="Genomic_DNA"/>
</dbReference>
<evidence type="ECO:0000313" key="5">
    <source>
        <dbReference type="Proteomes" id="UP000306825"/>
    </source>
</evidence>
<dbReference type="NCBIfam" id="NF010619">
    <property type="entry name" value="PRK14013.2-5"/>
    <property type="match status" value="1"/>
</dbReference>
<organism evidence="2 4">
    <name type="scientific">Caminibacter mediatlanticus TB-2</name>
    <dbReference type="NCBI Taxonomy" id="391592"/>
    <lineage>
        <taxon>Bacteria</taxon>
        <taxon>Pseudomonadati</taxon>
        <taxon>Campylobacterota</taxon>
        <taxon>Epsilonproteobacteria</taxon>
        <taxon>Nautiliales</taxon>
        <taxon>Nautiliaceae</taxon>
        <taxon>Caminibacter</taxon>
    </lineage>
</organism>
<dbReference type="PANTHER" id="PTHR30238:SF4">
    <property type="entry name" value="SLL1022 PROTEIN"/>
    <property type="match status" value="1"/>
</dbReference>
<accession>A0AAI9F3B6</accession>